<dbReference type="InterPro" id="IPR036047">
    <property type="entry name" value="F-box-like_dom_sf"/>
</dbReference>
<proteinExistence type="predicted"/>
<feature type="domain" description="F-box" evidence="1">
    <location>
        <begin position="15"/>
        <end position="51"/>
    </location>
</feature>
<accession>A0A1A9WYW6</accession>
<evidence type="ECO:0000313" key="3">
    <source>
        <dbReference type="Proteomes" id="UP000091820"/>
    </source>
</evidence>
<evidence type="ECO:0000259" key="1">
    <source>
        <dbReference type="PROSITE" id="PS50181"/>
    </source>
</evidence>
<dbReference type="SUPFAM" id="SSF81383">
    <property type="entry name" value="F-box domain"/>
    <property type="match status" value="1"/>
</dbReference>
<dbReference type="EnsemblMetazoa" id="GBRI037696-RA">
    <property type="protein sequence ID" value="GBRI037696-PA"/>
    <property type="gene ID" value="GBRI037696"/>
</dbReference>
<dbReference type="Pfam" id="PF12937">
    <property type="entry name" value="F-box-like"/>
    <property type="match status" value="1"/>
</dbReference>
<dbReference type="SUPFAM" id="SSF52047">
    <property type="entry name" value="RNI-like"/>
    <property type="match status" value="1"/>
</dbReference>
<dbReference type="Gene3D" id="3.80.10.10">
    <property type="entry name" value="Ribonuclease Inhibitor"/>
    <property type="match status" value="1"/>
</dbReference>
<dbReference type="InterPro" id="IPR001810">
    <property type="entry name" value="F-box_dom"/>
</dbReference>
<evidence type="ECO:0000313" key="2">
    <source>
        <dbReference type="EnsemblMetazoa" id="GBRI037696-PA"/>
    </source>
</evidence>
<keyword evidence="3" id="KW-1185">Reference proteome</keyword>
<dbReference type="VEuPathDB" id="VectorBase:GBRI037696"/>
<name>A0A1A9WYW6_9MUSC</name>
<sequence length="388" mass="44904">MNKDAMDMSNQYDNSSPLLYLPEEIWIQIFTYLSHGDLQQIKLVSTQWYLLSNAPKLKCKSKLVINYENASEISQFIKNQKRDEQFLRPLQYGNVLMKQIFTYNIDDLDEICKYLRPHVRLLQLTGLYSLGNHFVKHGYFPELQELNLSSAYVGAELDLRKFPKLKSLTLYSSVASLLLVSLETCQRLEKLVLFMDHDFGSFLEVLDKYASSLRCLEIRSPSVLQALDDQEIFKKYIRLEALHIKGPLSADYSHIFQNLPRKNLKTIELEPICNDDLLNLIVTKWSNSLQSLKLHFEKLTQRNAKQLNSISNKLSFLHLEFGGRVNKAFLNGIISETNTKGQEHLMPILWAYQSCLHAEVTSNDLLRNCMPRVLETACNHHGALERDN</sequence>
<reference evidence="2" key="2">
    <citation type="submission" date="2020-05" db="UniProtKB">
        <authorList>
            <consortium name="EnsemblMetazoa"/>
        </authorList>
    </citation>
    <scope>IDENTIFICATION</scope>
    <source>
        <strain evidence="2">IAEA</strain>
    </source>
</reference>
<dbReference type="InterPro" id="IPR032675">
    <property type="entry name" value="LRR_dom_sf"/>
</dbReference>
<protein>
    <submittedName>
        <fullName evidence="2">F-box domain-containing protein</fullName>
    </submittedName>
</protein>
<organism evidence="2 3">
    <name type="scientific">Glossina brevipalpis</name>
    <dbReference type="NCBI Taxonomy" id="37001"/>
    <lineage>
        <taxon>Eukaryota</taxon>
        <taxon>Metazoa</taxon>
        <taxon>Ecdysozoa</taxon>
        <taxon>Arthropoda</taxon>
        <taxon>Hexapoda</taxon>
        <taxon>Insecta</taxon>
        <taxon>Pterygota</taxon>
        <taxon>Neoptera</taxon>
        <taxon>Endopterygota</taxon>
        <taxon>Diptera</taxon>
        <taxon>Brachycera</taxon>
        <taxon>Muscomorpha</taxon>
        <taxon>Hippoboscoidea</taxon>
        <taxon>Glossinidae</taxon>
        <taxon>Glossina</taxon>
    </lineage>
</organism>
<dbReference type="Proteomes" id="UP000091820">
    <property type="component" value="Unassembled WGS sequence"/>
</dbReference>
<dbReference type="PROSITE" id="PS50181">
    <property type="entry name" value="FBOX"/>
    <property type="match status" value="1"/>
</dbReference>
<dbReference type="SMART" id="SM00256">
    <property type="entry name" value="FBOX"/>
    <property type="match status" value="1"/>
</dbReference>
<dbReference type="AlphaFoldDB" id="A0A1A9WYW6"/>
<reference evidence="3" key="1">
    <citation type="submission" date="2014-03" db="EMBL/GenBank/DDBJ databases">
        <authorList>
            <person name="Aksoy S."/>
            <person name="Warren W."/>
            <person name="Wilson R.K."/>
        </authorList>
    </citation>
    <scope>NUCLEOTIDE SEQUENCE [LARGE SCALE GENOMIC DNA]</scope>
    <source>
        <strain evidence="3">IAEA</strain>
    </source>
</reference>